<dbReference type="InterPro" id="IPR003591">
    <property type="entry name" value="Leu-rich_rpt_typical-subtyp"/>
</dbReference>
<dbReference type="PANTHER" id="PTHR24366:SF96">
    <property type="entry name" value="LEUCINE RICH REPEAT CONTAINING 53"/>
    <property type="match status" value="1"/>
</dbReference>
<evidence type="ECO:0000313" key="7">
    <source>
        <dbReference type="RefSeq" id="XP_046597828.1"/>
    </source>
</evidence>
<keyword evidence="3" id="KW-0677">Repeat</keyword>
<evidence type="ECO:0000256" key="2">
    <source>
        <dbReference type="ARBA" id="ARBA00022729"/>
    </source>
</evidence>
<dbReference type="Gene3D" id="3.80.10.10">
    <property type="entry name" value="Ribonuclease Inhibitor"/>
    <property type="match status" value="2"/>
</dbReference>
<keyword evidence="6" id="KW-1185">Reference proteome</keyword>
<dbReference type="Pfam" id="PF13855">
    <property type="entry name" value="LRR_8"/>
    <property type="match status" value="2"/>
</dbReference>
<feature type="chain" id="PRO_5045861840" evidence="4">
    <location>
        <begin position="20"/>
        <end position="628"/>
    </location>
</feature>
<evidence type="ECO:0000313" key="6">
    <source>
        <dbReference type="Proteomes" id="UP000829291"/>
    </source>
</evidence>
<dbReference type="SMART" id="SM00369">
    <property type="entry name" value="LRR_TYP"/>
    <property type="match status" value="6"/>
</dbReference>
<dbReference type="PANTHER" id="PTHR24366">
    <property type="entry name" value="IG(IMMUNOGLOBULIN) AND LRR(LEUCINE RICH REPEAT) DOMAINS"/>
    <property type="match status" value="1"/>
</dbReference>
<keyword evidence="2 4" id="KW-0732">Signal</keyword>
<gene>
    <name evidence="7" type="primary">LOC124294784</name>
</gene>
<dbReference type="InterPro" id="IPR032675">
    <property type="entry name" value="LRR_dom_sf"/>
</dbReference>
<dbReference type="SMART" id="SM00082">
    <property type="entry name" value="LRRCT"/>
    <property type="match status" value="1"/>
</dbReference>
<evidence type="ECO:0000259" key="5">
    <source>
        <dbReference type="SMART" id="SM00082"/>
    </source>
</evidence>
<evidence type="ECO:0000256" key="3">
    <source>
        <dbReference type="ARBA" id="ARBA00022737"/>
    </source>
</evidence>
<dbReference type="SUPFAM" id="SSF52058">
    <property type="entry name" value="L domain-like"/>
    <property type="match status" value="1"/>
</dbReference>
<feature type="domain" description="LRRCT" evidence="5">
    <location>
        <begin position="556"/>
        <end position="605"/>
    </location>
</feature>
<evidence type="ECO:0000256" key="4">
    <source>
        <dbReference type="SAM" id="SignalP"/>
    </source>
</evidence>
<organism evidence="6 7">
    <name type="scientific">Neodiprion lecontei</name>
    <name type="common">Redheaded pine sawfly</name>
    <dbReference type="NCBI Taxonomy" id="441921"/>
    <lineage>
        <taxon>Eukaryota</taxon>
        <taxon>Metazoa</taxon>
        <taxon>Ecdysozoa</taxon>
        <taxon>Arthropoda</taxon>
        <taxon>Hexapoda</taxon>
        <taxon>Insecta</taxon>
        <taxon>Pterygota</taxon>
        <taxon>Neoptera</taxon>
        <taxon>Endopterygota</taxon>
        <taxon>Hymenoptera</taxon>
        <taxon>Tenthredinoidea</taxon>
        <taxon>Diprionidae</taxon>
        <taxon>Diprioninae</taxon>
        <taxon>Neodiprion</taxon>
    </lineage>
</organism>
<keyword evidence="1" id="KW-0433">Leucine-rich repeat</keyword>
<protein>
    <submittedName>
        <fullName evidence="7">Carboxypeptidase N subunit 2-like</fullName>
    </submittedName>
</protein>
<dbReference type="GeneID" id="124294784"/>
<dbReference type="RefSeq" id="XP_046597828.1">
    <property type="nucleotide sequence ID" value="XM_046741872.1"/>
</dbReference>
<evidence type="ECO:0000256" key="1">
    <source>
        <dbReference type="ARBA" id="ARBA00022614"/>
    </source>
</evidence>
<dbReference type="PROSITE" id="PS51450">
    <property type="entry name" value="LRR"/>
    <property type="match status" value="2"/>
</dbReference>
<feature type="signal peptide" evidence="4">
    <location>
        <begin position="1"/>
        <end position="19"/>
    </location>
</feature>
<dbReference type="InterPro" id="IPR001611">
    <property type="entry name" value="Leu-rich_rpt"/>
</dbReference>
<proteinExistence type="predicted"/>
<accession>A0ABM3GC32</accession>
<sequence>MKIVTLFLWPVLIPAWCFGQIIDIGGIWEIQCPHVCNCQIAKFYDLPLYRWANMNTNNQEDLEPEVNYYQSLNNDEPMATELLKVATCVLTKDAKQLLESLPIDLQVLTILESGDGDKEIRLSSTDTNRFTDLISLDIQGMGYNDRLRNSGGKLKLTNKRYGIVLDVDALLPLGPTLRYLNLERVRLASKSTFNKGQVNLVVKPVSHASNEHEDQDSGPEGEVVNQNGLRLIFLSHGGDGENGEEEEREILPYNLYKQEVEGYRESAHLFTGLGRLTHLRAYDCALKDISWEMFDGLDSLVLLSLEKNDLKVIPKFCFYGTPILKSLSLAENQLLTLTSVELAGLLALERLDLRRNNLTFLSELSFPPFPVLVEADFTGNPLDYIFPSTFEIMNATTKLYLGGDGTLLKLQQNSFLGLRLLEVLHLFNVEMQVLERFILRGMPALKELKMNGNISSIDFDAFLELRSLEDLDLSNCQIRELSMDAFYGLEKVKRIDLSRNELETIPPGLFTLQQQTELREILLNKNKLTMLPLDFFKSLKNPGKQHQILNLRLDGNPWDCNCDMIYWNPNLVNRVKETAPRCTTPTKLKNWGVFYALRKGGLRCKRIKRRHFRTGHKLSSYEDTNNIS</sequence>
<reference evidence="7" key="1">
    <citation type="submission" date="2025-08" db="UniProtKB">
        <authorList>
            <consortium name="RefSeq"/>
        </authorList>
    </citation>
    <scope>IDENTIFICATION</scope>
    <source>
        <tissue evidence="7">Thorax and Abdomen</tissue>
    </source>
</reference>
<dbReference type="Proteomes" id="UP000829291">
    <property type="component" value="Chromosome 5"/>
</dbReference>
<name>A0ABM3GC32_NEOLC</name>
<dbReference type="InterPro" id="IPR000483">
    <property type="entry name" value="Cys-rich_flank_reg_C"/>
</dbReference>